<feature type="domain" description="PAS" evidence="3">
    <location>
        <begin position="368"/>
        <end position="417"/>
    </location>
</feature>
<dbReference type="InterPro" id="IPR035919">
    <property type="entry name" value="EAL_sf"/>
</dbReference>
<dbReference type="Gene3D" id="3.30.70.270">
    <property type="match status" value="1"/>
</dbReference>
<dbReference type="InterPro" id="IPR000160">
    <property type="entry name" value="GGDEF_dom"/>
</dbReference>
<evidence type="ECO:0000259" key="6">
    <source>
        <dbReference type="PROSITE" id="PS50887"/>
    </source>
</evidence>
<gene>
    <name evidence="7" type="ORF">ACFOEV_07840</name>
</gene>
<evidence type="ECO:0000313" key="7">
    <source>
        <dbReference type="EMBL" id="MFC3283513.1"/>
    </source>
</evidence>
<dbReference type="Pfam" id="PF13188">
    <property type="entry name" value="PAS_8"/>
    <property type="match status" value="2"/>
</dbReference>
<feature type="domain" description="GGDEF" evidence="6">
    <location>
        <begin position="528"/>
        <end position="661"/>
    </location>
</feature>
<keyword evidence="1" id="KW-0597">Phosphoprotein</keyword>
<dbReference type="SMART" id="SM00091">
    <property type="entry name" value="PAS"/>
    <property type="match status" value="3"/>
</dbReference>
<dbReference type="CDD" id="cd17569">
    <property type="entry name" value="REC_HupR-like"/>
    <property type="match status" value="1"/>
</dbReference>
<evidence type="ECO:0000259" key="4">
    <source>
        <dbReference type="PROSITE" id="PS50113"/>
    </source>
</evidence>
<dbReference type="InterPro" id="IPR052155">
    <property type="entry name" value="Biofilm_reg_signaling"/>
</dbReference>
<name>A0ABV7LM73_9GAMM</name>
<feature type="domain" description="PAC" evidence="4">
    <location>
        <begin position="442"/>
        <end position="496"/>
    </location>
</feature>
<dbReference type="NCBIfam" id="TIGR00254">
    <property type="entry name" value="GGDEF"/>
    <property type="match status" value="1"/>
</dbReference>
<dbReference type="InterPro" id="IPR001789">
    <property type="entry name" value="Sig_transdc_resp-reg_receiver"/>
</dbReference>
<feature type="domain" description="Response regulatory" evidence="2">
    <location>
        <begin position="942"/>
        <end position="1057"/>
    </location>
</feature>
<dbReference type="InterPro" id="IPR001610">
    <property type="entry name" value="PAC"/>
</dbReference>
<dbReference type="InterPro" id="IPR000014">
    <property type="entry name" value="PAS"/>
</dbReference>
<feature type="domain" description="EAL" evidence="5">
    <location>
        <begin position="670"/>
        <end position="924"/>
    </location>
</feature>
<dbReference type="CDD" id="cd01948">
    <property type="entry name" value="EAL"/>
    <property type="match status" value="1"/>
</dbReference>
<dbReference type="CDD" id="cd00156">
    <property type="entry name" value="REC"/>
    <property type="match status" value="1"/>
</dbReference>
<dbReference type="PROSITE" id="PS50883">
    <property type="entry name" value="EAL"/>
    <property type="match status" value="1"/>
</dbReference>
<dbReference type="Pfam" id="PF00072">
    <property type="entry name" value="Response_reg"/>
    <property type="match status" value="2"/>
</dbReference>
<evidence type="ECO:0000259" key="5">
    <source>
        <dbReference type="PROSITE" id="PS50883"/>
    </source>
</evidence>
<dbReference type="Proteomes" id="UP001595579">
    <property type="component" value="Unassembled WGS sequence"/>
</dbReference>
<dbReference type="InterPro" id="IPR011006">
    <property type="entry name" value="CheY-like_superfamily"/>
</dbReference>
<dbReference type="InterPro" id="IPR035965">
    <property type="entry name" value="PAS-like_dom_sf"/>
</dbReference>
<keyword evidence="8" id="KW-1185">Reference proteome</keyword>
<dbReference type="InterPro" id="IPR000700">
    <property type="entry name" value="PAS-assoc_C"/>
</dbReference>
<dbReference type="SMART" id="SM00086">
    <property type="entry name" value="PAC"/>
    <property type="match status" value="3"/>
</dbReference>
<organism evidence="7 8">
    <name type="scientific">Litchfieldella rifensis</name>
    <dbReference type="NCBI Taxonomy" id="762643"/>
    <lineage>
        <taxon>Bacteria</taxon>
        <taxon>Pseudomonadati</taxon>
        <taxon>Pseudomonadota</taxon>
        <taxon>Gammaproteobacteria</taxon>
        <taxon>Oceanospirillales</taxon>
        <taxon>Halomonadaceae</taxon>
        <taxon>Litchfieldella</taxon>
    </lineage>
</organism>
<dbReference type="Pfam" id="PF00563">
    <property type="entry name" value="EAL"/>
    <property type="match status" value="1"/>
</dbReference>
<dbReference type="RefSeq" id="WP_386772578.1">
    <property type="nucleotide sequence ID" value="NZ_JBHRUG010000017.1"/>
</dbReference>
<accession>A0ABV7LM73</accession>
<dbReference type="Gene3D" id="3.20.20.450">
    <property type="entry name" value="EAL domain"/>
    <property type="match status" value="1"/>
</dbReference>
<dbReference type="EMBL" id="JBHRUG010000017">
    <property type="protein sequence ID" value="MFC3283513.1"/>
    <property type="molecule type" value="Genomic_DNA"/>
</dbReference>
<protein>
    <submittedName>
        <fullName evidence="7">EAL domain-containing protein</fullName>
    </submittedName>
</protein>
<dbReference type="CDD" id="cd00130">
    <property type="entry name" value="PAS"/>
    <property type="match status" value="2"/>
</dbReference>
<dbReference type="PROSITE" id="PS50112">
    <property type="entry name" value="PAS"/>
    <property type="match status" value="2"/>
</dbReference>
<sequence length="1070" mass="122246">MSIKDRLLRILLIEDSEDDFLITRDLLHEANHLSCQLDWVGTYEEGMAAIASQKHDLVLLDCRLGVESGLDLVRYASHSDIRTPMILLTGQDHDELDIRAIELGAADYLVKEQITSSLLARSIRYAIERSHSIEMLAESEKRYRLLFEANPEPMYIHHRETLAILAVNRAALHLLGYSCDEIMKMSVPDLLTPTEQQRFHAHYQEIDDVAATPKVGVWVLKCKDGKEIDADITAHDYVFNEQPARLILANDITERIRAGNEAQRQERAFHQLLSDDRDALLVIDIEGWVRYANPAATSLFRSTLALLMERRFDLPVLDEKNLFEWTVFIEDEGHVVVEVQRSQTEWDGEIMYLFSLRDIRQRKAAEKQLLLLKRSIESSYNGVAIADAMSPDIPLIYVNPAFERITGYEAGEVVGMNCRFLQSGDHHQPGVEKIRQGLREQREIHTVLRNFRKDGSPFWNELYITPVRNEDNVVSHYISILNDISEKKRFESELAFHVSHDVLTGLPNRSLLEDRLVQGCQFAKRYQRYLAIILLDLDGFKPINDSMGHAVGDQMLVEVARRLNQQVRPGDTAARLGGDEFVILLPDLIREEDVSQIVERLLTNIALPYQIDEAELRITASAGIAVSDGEEKNPSGLVQQADLAMYEAKKRGRNNYQRYTKDLNQKVSERVTLRNELQKAIESGGFELYFQPQVDAGGQKVVGMEALLRWHHCEMGFISPSRIISIAEDTGQIFALNRWVMETACRQIKSLQDQGLVNTPVAVNISPLQFQRGHFVDLVREVLDRTQLEARFLELELTETILLGNAERAVQTLHELKKIGVRLAIDDFGTGFSSLSYLKRLPIDKIKIDRTFIKEIISDQHDAAITQGIISMVHHLNLEVVAEGVETEPQFAFLRKSQCDAYQGYYFSRPLALEQLRDYLQQRREIPSARSSRCDDEESVPTLLLLDDEENILRALTRVLRREGYQILTASRAHDAFELLAKHEVQVILSDQRMPEMNGTAFFSRVKDLYPDTIRIVLSGYTDLQSVTEAINQGAIYKFLTKPWDDEQLRLDIKQAFQHLGMAKDKGVLP</sequence>
<dbReference type="SUPFAM" id="SSF141868">
    <property type="entry name" value="EAL domain-like"/>
    <property type="match status" value="1"/>
</dbReference>
<dbReference type="SUPFAM" id="SSF55785">
    <property type="entry name" value="PYP-like sensor domain (PAS domain)"/>
    <property type="match status" value="3"/>
</dbReference>
<dbReference type="PROSITE" id="PS50110">
    <property type="entry name" value="RESPONSE_REGULATORY"/>
    <property type="match status" value="2"/>
</dbReference>
<dbReference type="SMART" id="SM00052">
    <property type="entry name" value="EAL"/>
    <property type="match status" value="1"/>
</dbReference>
<dbReference type="SUPFAM" id="SSF55073">
    <property type="entry name" value="Nucleotide cyclase"/>
    <property type="match status" value="1"/>
</dbReference>
<dbReference type="PROSITE" id="PS50113">
    <property type="entry name" value="PAC"/>
    <property type="match status" value="1"/>
</dbReference>
<dbReference type="PANTHER" id="PTHR44757:SF2">
    <property type="entry name" value="BIOFILM ARCHITECTURE MAINTENANCE PROTEIN MBAA"/>
    <property type="match status" value="1"/>
</dbReference>
<dbReference type="InterPro" id="IPR043128">
    <property type="entry name" value="Rev_trsase/Diguanyl_cyclase"/>
</dbReference>
<dbReference type="PANTHER" id="PTHR44757">
    <property type="entry name" value="DIGUANYLATE CYCLASE DGCP"/>
    <property type="match status" value="1"/>
</dbReference>
<feature type="modified residue" description="4-aspartylphosphate" evidence="1">
    <location>
        <position position="991"/>
    </location>
</feature>
<reference evidence="8" key="1">
    <citation type="journal article" date="2019" name="Int. J. Syst. Evol. Microbiol.">
        <title>The Global Catalogue of Microorganisms (GCM) 10K type strain sequencing project: providing services to taxonomists for standard genome sequencing and annotation.</title>
        <authorList>
            <consortium name="The Broad Institute Genomics Platform"/>
            <consortium name="The Broad Institute Genome Sequencing Center for Infectious Disease"/>
            <person name="Wu L."/>
            <person name="Ma J."/>
        </authorList>
    </citation>
    <scope>NUCLEOTIDE SEQUENCE [LARGE SCALE GENOMIC DNA]</scope>
    <source>
        <strain evidence="8">CECT 7698</strain>
    </source>
</reference>
<feature type="modified residue" description="4-aspartylphosphate" evidence="1">
    <location>
        <position position="61"/>
    </location>
</feature>
<evidence type="ECO:0000259" key="3">
    <source>
        <dbReference type="PROSITE" id="PS50112"/>
    </source>
</evidence>
<dbReference type="NCBIfam" id="TIGR00229">
    <property type="entry name" value="sensory_box"/>
    <property type="match status" value="2"/>
</dbReference>
<evidence type="ECO:0000256" key="1">
    <source>
        <dbReference type="PROSITE-ProRule" id="PRU00169"/>
    </source>
</evidence>
<dbReference type="Gene3D" id="3.30.450.20">
    <property type="entry name" value="PAS domain"/>
    <property type="match status" value="2"/>
</dbReference>
<dbReference type="InterPro" id="IPR001633">
    <property type="entry name" value="EAL_dom"/>
</dbReference>
<evidence type="ECO:0000313" key="8">
    <source>
        <dbReference type="Proteomes" id="UP001595579"/>
    </source>
</evidence>
<dbReference type="InterPro" id="IPR029787">
    <property type="entry name" value="Nucleotide_cyclase"/>
</dbReference>
<comment type="caution">
    <text evidence="7">The sequence shown here is derived from an EMBL/GenBank/DDBJ whole genome shotgun (WGS) entry which is preliminary data.</text>
</comment>
<dbReference type="CDD" id="cd01949">
    <property type="entry name" value="GGDEF"/>
    <property type="match status" value="1"/>
</dbReference>
<dbReference type="PROSITE" id="PS50887">
    <property type="entry name" value="GGDEF"/>
    <property type="match status" value="1"/>
</dbReference>
<feature type="domain" description="PAS" evidence="3">
    <location>
        <begin position="139"/>
        <end position="206"/>
    </location>
</feature>
<evidence type="ECO:0000259" key="2">
    <source>
        <dbReference type="PROSITE" id="PS50110"/>
    </source>
</evidence>
<proteinExistence type="predicted"/>
<dbReference type="Pfam" id="PF00990">
    <property type="entry name" value="GGDEF"/>
    <property type="match status" value="1"/>
</dbReference>
<dbReference type="SMART" id="SM00267">
    <property type="entry name" value="GGDEF"/>
    <property type="match status" value="1"/>
</dbReference>
<dbReference type="SMART" id="SM00448">
    <property type="entry name" value="REC"/>
    <property type="match status" value="2"/>
</dbReference>
<dbReference type="Pfam" id="PF13426">
    <property type="entry name" value="PAS_9"/>
    <property type="match status" value="1"/>
</dbReference>
<feature type="domain" description="Response regulatory" evidence="2">
    <location>
        <begin position="9"/>
        <end position="126"/>
    </location>
</feature>
<dbReference type="SUPFAM" id="SSF52172">
    <property type="entry name" value="CheY-like"/>
    <property type="match status" value="2"/>
</dbReference>
<dbReference type="Gene3D" id="3.40.50.2300">
    <property type="match status" value="2"/>
</dbReference>